<evidence type="ECO:0000313" key="2">
    <source>
        <dbReference type="Proteomes" id="UP001165962"/>
    </source>
</evidence>
<name>A0ABX0JAF4_9BACL</name>
<gene>
    <name evidence="1" type="ORF">G9U52_22170</name>
</gene>
<comment type="caution">
    <text evidence="1">The sequence shown here is derived from an EMBL/GenBank/DDBJ whole genome shotgun (WGS) entry which is preliminary data.</text>
</comment>
<dbReference type="Proteomes" id="UP001165962">
    <property type="component" value="Unassembled WGS sequence"/>
</dbReference>
<keyword evidence="2" id="KW-1185">Reference proteome</keyword>
<accession>A0ABX0JAF4</accession>
<reference evidence="1" key="1">
    <citation type="submission" date="2020-03" db="EMBL/GenBank/DDBJ databases">
        <title>Draft sequencing of Paenibacilllus sp. S3N08.</title>
        <authorList>
            <person name="Kim D.-U."/>
        </authorList>
    </citation>
    <scope>NUCLEOTIDE SEQUENCE</scope>
    <source>
        <strain evidence="1">S3N08</strain>
    </source>
</reference>
<protein>
    <submittedName>
        <fullName evidence="1">Uncharacterized protein</fullName>
    </submittedName>
</protein>
<proteinExistence type="predicted"/>
<organism evidence="1 2">
    <name type="scientific">Paenibacillus agricola</name>
    <dbReference type="NCBI Taxonomy" id="2716264"/>
    <lineage>
        <taxon>Bacteria</taxon>
        <taxon>Bacillati</taxon>
        <taxon>Bacillota</taxon>
        <taxon>Bacilli</taxon>
        <taxon>Bacillales</taxon>
        <taxon>Paenibacillaceae</taxon>
        <taxon>Paenibacillus</taxon>
    </lineage>
</organism>
<sequence>MWIYHTAVRLHTANPQQRKGALPLKYGGRLLFVLHGIAAEAKQVLFVYECGEILVICTVNSDASGSIHFQNDFHMIVIDDEFFNVAGYEFLNLGNVFGRNVFSESSEKLSHGVLCDGGRLFWPVCSSSMRTSSSALSSSSPGSFCRRIPHPPLESQYSLCRFPG</sequence>
<evidence type="ECO:0000313" key="1">
    <source>
        <dbReference type="EMBL" id="NHN32553.1"/>
    </source>
</evidence>
<dbReference type="EMBL" id="JAAOIW010000008">
    <property type="protein sequence ID" value="NHN32553.1"/>
    <property type="molecule type" value="Genomic_DNA"/>
</dbReference>